<dbReference type="InterPro" id="IPR011050">
    <property type="entry name" value="Pectin_lyase_fold/virulence"/>
</dbReference>
<dbReference type="Proteomes" id="UP000479756">
    <property type="component" value="Unassembled WGS sequence"/>
</dbReference>
<organism evidence="1 2">
    <name type="scientific">Galbitalea soli</name>
    <dbReference type="NCBI Taxonomy" id="1268042"/>
    <lineage>
        <taxon>Bacteria</taxon>
        <taxon>Bacillati</taxon>
        <taxon>Actinomycetota</taxon>
        <taxon>Actinomycetes</taxon>
        <taxon>Micrococcales</taxon>
        <taxon>Microbacteriaceae</taxon>
        <taxon>Galbitalea</taxon>
    </lineage>
</organism>
<proteinExistence type="predicted"/>
<reference evidence="1 2" key="1">
    <citation type="journal article" date="2014" name="Int. J. Syst. Evol. Microbiol.">
        <title>Description of Galbitalea soli gen. nov., sp. nov., and Frondihabitans sucicola sp. nov.</title>
        <authorList>
            <person name="Kim S.J."/>
            <person name="Lim J.M."/>
            <person name="Ahn J.H."/>
            <person name="Weon H.Y."/>
            <person name="Hamada M."/>
            <person name="Suzuki K."/>
            <person name="Ahn T.Y."/>
            <person name="Kwon S.W."/>
        </authorList>
    </citation>
    <scope>NUCLEOTIDE SEQUENCE [LARGE SCALE GENOMIC DNA]</scope>
    <source>
        <strain evidence="1 2">NBRC 108727</strain>
    </source>
</reference>
<protein>
    <recommendedName>
        <fullName evidence="3">Right-handed parallel beta-helix repeat-containing protein</fullName>
    </recommendedName>
</protein>
<evidence type="ECO:0000313" key="2">
    <source>
        <dbReference type="Proteomes" id="UP000479756"/>
    </source>
</evidence>
<dbReference type="AlphaFoldDB" id="A0A7C9TMU2"/>
<accession>A0A7C9TMU2</accession>
<dbReference type="SUPFAM" id="SSF51126">
    <property type="entry name" value="Pectin lyase-like"/>
    <property type="match status" value="1"/>
</dbReference>
<name>A0A7C9TMU2_9MICO</name>
<dbReference type="EMBL" id="JAAGWZ010000001">
    <property type="protein sequence ID" value="NEM89977.1"/>
    <property type="molecule type" value="Genomic_DNA"/>
</dbReference>
<sequence length="439" mass="45494">MLAGSAIGFVAPASAEASSWSGAIICPASSATPNCAGATSEMKVWGTRRVQGVITFSGASSTLMVNNTLARGKVIITVVGYFSGTSFHFARSASRSIGSALSGHSKTLVVRGVPQGAKLLIEVKTAMAPKTSSNRLVKMSVAPRTAAERVSAAKRSVAHLASRTLASWIAAVVYPKVTIPGGTPGASNTGVPRGTRLTVHRGDIHVTRAGATINALDIRGRIFVEASNVTIQNSIVRGPSTAMMNGGLISNLKGYSGLRVINTEIAASAYPTYANGIMGFNFSLTRVNIHNVVDAVDITGNNVHIVSSWLHNNLHYAKDPTRNGTPSHDDSIQIQKGIGISITNNAINGAHNAALMVTQDAGSVGTLSLAGNLFDNGACTVNIAQKSYGPLKGVSVANNRFQRHMTVANCAVIAPATSVPQMVNNVWADTGATVQPSKG</sequence>
<keyword evidence="2" id="KW-1185">Reference proteome</keyword>
<dbReference type="RefSeq" id="WP_163471664.1">
    <property type="nucleotide sequence ID" value="NZ_JAAGWZ010000001.1"/>
</dbReference>
<comment type="caution">
    <text evidence="1">The sequence shown here is derived from an EMBL/GenBank/DDBJ whole genome shotgun (WGS) entry which is preliminary data.</text>
</comment>
<evidence type="ECO:0000313" key="1">
    <source>
        <dbReference type="EMBL" id="NEM89977.1"/>
    </source>
</evidence>
<evidence type="ECO:0008006" key="3">
    <source>
        <dbReference type="Google" id="ProtNLM"/>
    </source>
</evidence>
<gene>
    <name evidence="1" type="ORF">G3T37_01245</name>
</gene>